<protein>
    <submittedName>
        <fullName evidence="1">Uncharacterized protein</fullName>
    </submittedName>
</protein>
<reference evidence="1 2" key="1">
    <citation type="submission" date="2024-02" db="EMBL/GenBank/DDBJ databases">
        <title>A draft genome for the cacao thread blight pathogen Marasmius crinis-equi.</title>
        <authorList>
            <person name="Cohen S.P."/>
            <person name="Baruah I.K."/>
            <person name="Amoako-Attah I."/>
            <person name="Bukari Y."/>
            <person name="Meinhardt L.W."/>
            <person name="Bailey B.A."/>
        </authorList>
    </citation>
    <scope>NUCLEOTIDE SEQUENCE [LARGE SCALE GENOMIC DNA]</scope>
    <source>
        <strain evidence="1 2">GH-76</strain>
    </source>
</reference>
<dbReference type="Proteomes" id="UP001465976">
    <property type="component" value="Unassembled WGS sequence"/>
</dbReference>
<proteinExistence type="predicted"/>
<comment type="caution">
    <text evidence="1">The sequence shown here is derived from an EMBL/GenBank/DDBJ whole genome shotgun (WGS) entry which is preliminary data.</text>
</comment>
<name>A0ABR3EUC6_9AGAR</name>
<gene>
    <name evidence="1" type="ORF">V5O48_015515</name>
</gene>
<keyword evidence="2" id="KW-1185">Reference proteome</keyword>
<evidence type="ECO:0000313" key="2">
    <source>
        <dbReference type="Proteomes" id="UP001465976"/>
    </source>
</evidence>
<organism evidence="1 2">
    <name type="scientific">Marasmius crinis-equi</name>
    <dbReference type="NCBI Taxonomy" id="585013"/>
    <lineage>
        <taxon>Eukaryota</taxon>
        <taxon>Fungi</taxon>
        <taxon>Dikarya</taxon>
        <taxon>Basidiomycota</taxon>
        <taxon>Agaricomycotina</taxon>
        <taxon>Agaricomycetes</taxon>
        <taxon>Agaricomycetidae</taxon>
        <taxon>Agaricales</taxon>
        <taxon>Marasmiineae</taxon>
        <taxon>Marasmiaceae</taxon>
        <taxon>Marasmius</taxon>
    </lineage>
</organism>
<sequence>MASASHASTSTEPPRPTLEYKCSYKDGMEEEDMRQKLEGEDVEDNAKLCDLQAQFTFIKSKKRARAVYRKKMKTLFSM</sequence>
<dbReference type="EMBL" id="JBAHYK010001881">
    <property type="protein sequence ID" value="KAL0566495.1"/>
    <property type="molecule type" value="Genomic_DNA"/>
</dbReference>
<evidence type="ECO:0000313" key="1">
    <source>
        <dbReference type="EMBL" id="KAL0566495.1"/>
    </source>
</evidence>
<accession>A0ABR3EUC6</accession>